<evidence type="ECO:0000313" key="2">
    <source>
        <dbReference type="Proteomes" id="UP000051574"/>
    </source>
</evidence>
<dbReference type="EMBL" id="LJIG01002976">
    <property type="protein sequence ID" value="KRT83964.1"/>
    <property type="molecule type" value="Genomic_DNA"/>
</dbReference>
<evidence type="ECO:0000313" key="1">
    <source>
        <dbReference type="EMBL" id="KRT83964.1"/>
    </source>
</evidence>
<dbReference type="PANTHER" id="PTHR33480">
    <property type="entry name" value="SET DOMAIN-CONTAINING PROTEIN-RELATED"/>
    <property type="match status" value="1"/>
</dbReference>
<proteinExistence type="predicted"/>
<protein>
    <submittedName>
        <fullName evidence="1">Uncharacterized protein</fullName>
    </submittedName>
</protein>
<reference evidence="1 2" key="1">
    <citation type="submission" date="2015-09" db="EMBL/GenBank/DDBJ databases">
        <title>Draft genome of the scarab beetle Oryctes borbonicus.</title>
        <authorList>
            <person name="Meyer J.M."/>
            <person name="Markov G.V."/>
            <person name="Baskaran P."/>
            <person name="Herrmann M."/>
            <person name="Sommer R.J."/>
            <person name="Roedelsperger C."/>
        </authorList>
    </citation>
    <scope>NUCLEOTIDE SEQUENCE [LARGE SCALE GENOMIC DNA]</scope>
    <source>
        <strain evidence="1">OB123</strain>
        <tissue evidence="1">Whole animal</tissue>
    </source>
</reference>
<dbReference type="AlphaFoldDB" id="A0A0T6B9H1"/>
<gene>
    <name evidence="1" type="ORF">AMK59_170</name>
</gene>
<keyword evidence="2" id="KW-1185">Reference proteome</keyword>
<comment type="caution">
    <text evidence="1">The sequence shown here is derived from an EMBL/GenBank/DDBJ whole genome shotgun (WGS) entry which is preliminary data.</text>
</comment>
<name>A0A0T6B9H1_9SCAR</name>
<dbReference type="PANTHER" id="PTHR33480:SF1">
    <property type="entry name" value="TYR RECOMBINASE DOMAIN-CONTAINING PROTEIN"/>
    <property type="match status" value="1"/>
</dbReference>
<accession>A0A0T6B9H1</accession>
<sequence>MKLEVKHPSSWKNVPKQREFAEIKTSEVLYSRFFFLLLMKILPGFYLKSKKNFSTNKKIKLLVDSRDIGMCKGCRKYYLRHCYLKHAKRCSINVPNDSRERKLRKDSGGKYRSRISTCPTLQSAAGVKKYFCIFCKQTFTKLNRHLEHKHKDEDEVKEMLKYPKRSRERQQILYKLRTRGTFTFNKNSEYNCGKIIVSRRPHPALQRTCRDFLPCPSCGNYFAKKTLYRHSKRCSKKEGLQKDLRRTALALITRVHPKCNKIMANQIIPRLVVDNVSEAIKNDELLILFGNHLTRKHHTPNIRKGYIRQNLRIVGKLFLAMKNLNESIQGFSQIYNPEYCNSVLKALLNVAGYNLEKKTFKLPEIARKLGKIVKTYEIIGQY</sequence>
<dbReference type="Proteomes" id="UP000051574">
    <property type="component" value="Unassembled WGS sequence"/>
</dbReference>
<dbReference type="OrthoDB" id="6770475at2759"/>
<organism evidence="1 2">
    <name type="scientific">Oryctes borbonicus</name>
    <dbReference type="NCBI Taxonomy" id="1629725"/>
    <lineage>
        <taxon>Eukaryota</taxon>
        <taxon>Metazoa</taxon>
        <taxon>Ecdysozoa</taxon>
        <taxon>Arthropoda</taxon>
        <taxon>Hexapoda</taxon>
        <taxon>Insecta</taxon>
        <taxon>Pterygota</taxon>
        <taxon>Neoptera</taxon>
        <taxon>Endopterygota</taxon>
        <taxon>Coleoptera</taxon>
        <taxon>Polyphaga</taxon>
        <taxon>Scarabaeiformia</taxon>
        <taxon>Scarabaeidae</taxon>
        <taxon>Dynastinae</taxon>
        <taxon>Oryctes</taxon>
    </lineage>
</organism>